<dbReference type="Pfam" id="PF06090">
    <property type="entry name" value="Ins_P5_2-kin"/>
    <property type="match status" value="1"/>
</dbReference>
<keyword evidence="5 9" id="KW-0808">Transferase</keyword>
<comment type="similarity">
    <text evidence="2">Belongs to the IPK1 type 1 family.</text>
</comment>
<dbReference type="OMA" id="DCTMFIR"/>
<dbReference type="GO" id="GO:0005634">
    <property type="term" value="C:nucleus"/>
    <property type="evidence" value="ECO:0007669"/>
    <property type="project" value="TreeGrafter"/>
</dbReference>
<keyword evidence="8 9" id="KW-0067">ATP-binding</keyword>
<evidence type="ECO:0000256" key="6">
    <source>
        <dbReference type="ARBA" id="ARBA00022741"/>
    </source>
</evidence>
<keyword evidence="11" id="KW-1185">Reference proteome</keyword>
<comment type="function">
    <text evidence="9">Phosphorylates Ins(1,3,4,5,6)P5 at position 2 to form Ins(1,2,3,4,5,6)P6 (InsP6 or phytate).</text>
</comment>
<dbReference type="GO" id="GO:0005524">
    <property type="term" value="F:ATP binding"/>
    <property type="evidence" value="ECO:0007669"/>
    <property type="project" value="UniProtKB-KW"/>
</dbReference>
<dbReference type="GO" id="GO:0035299">
    <property type="term" value="F:inositol-1,3,4,5,6-pentakisphosphate 2-kinase activity"/>
    <property type="evidence" value="ECO:0007669"/>
    <property type="project" value="UniProtKB-EC"/>
</dbReference>
<dbReference type="InterPro" id="IPR009286">
    <property type="entry name" value="Ins_P5_2-kin"/>
</dbReference>
<keyword evidence="6 9" id="KW-0547">Nucleotide-binding</keyword>
<comment type="function">
    <text evidence="1">Has kinase activity and phosphorylates inositol-1,3,4,5,6-pentakisphosphate (Ins(1,3,4,5,6)P5) to produce 1,2,3,4,5,6-hexakisphosphate (InsP6), also known as phytate.</text>
</comment>
<evidence type="ECO:0000256" key="2">
    <source>
        <dbReference type="ARBA" id="ARBA00008305"/>
    </source>
</evidence>
<dbReference type="AlphaFoldDB" id="A0A3E2HCF2"/>
<dbReference type="GO" id="GO:0032958">
    <property type="term" value="P:inositol phosphate biosynthetic process"/>
    <property type="evidence" value="ECO:0007669"/>
    <property type="project" value="TreeGrafter"/>
</dbReference>
<protein>
    <recommendedName>
        <fullName evidence="4 9">Inositol-pentakisphosphate 2-kinase</fullName>
        <ecNumber evidence="3 9">2.7.1.158</ecNumber>
    </recommendedName>
</protein>
<evidence type="ECO:0000313" key="11">
    <source>
        <dbReference type="Proteomes" id="UP000258309"/>
    </source>
</evidence>
<dbReference type="EMBL" id="NCSJ02000084">
    <property type="protein sequence ID" value="RFU31099.1"/>
    <property type="molecule type" value="Genomic_DNA"/>
</dbReference>
<name>A0A3E2HCF2_SCYLI</name>
<proteinExistence type="inferred from homology"/>
<evidence type="ECO:0000256" key="9">
    <source>
        <dbReference type="RuleBase" id="RU364126"/>
    </source>
</evidence>
<dbReference type="OrthoDB" id="272370at2759"/>
<dbReference type="STRING" id="5539.A0A3E2HCF2"/>
<reference evidence="10 11" key="1">
    <citation type="submission" date="2018-05" db="EMBL/GenBank/DDBJ databases">
        <title>Draft genome sequence of Scytalidium lignicola DSM 105466, a ubiquitous saprotrophic fungus.</title>
        <authorList>
            <person name="Buettner E."/>
            <person name="Gebauer A.M."/>
            <person name="Hofrichter M."/>
            <person name="Liers C."/>
            <person name="Kellner H."/>
        </authorList>
    </citation>
    <scope>NUCLEOTIDE SEQUENCE [LARGE SCALE GENOMIC DNA]</scope>
    <source>
        <strain evidence="10 11">DSM 105466</strain>
    </source>
</reference>
<evidence type="ECO:0000256" key="1">
    <source>
        <dbReference type="ARBA" id="ARBA00003979"/>
    </source>
</evidence>
<keyword evidence="7 9" id="KW-0418">Kinase</keyword>
<evidence type="ECO:0000256" key="5">
    <source>
        <dbReference type="ARBA" id="ARBA00022679"/>
    </source>
</evidence>
<evidence type="ECO:0000256" key="4">
    <source>
        <dbReference type="ARBA" id="ARBA00014846"/>
    </source>
</evidence>
<accession>A0A3E2HCF2</accession>
<dbReference type="PANTHER" id="PTHR14456">
    <property type="entry name" value="INOSITOL POLYPHOSPHATE KINASE 1"/>
    <property type="match status" value="1"/>
</dbReference>
<dbReference type="EC" id="2.7.1.158" evidence="3 9"/>
<evidence type="ECO:0000256" key="8">
    <source>
        <dbReference type="ARBA" id="ARBA00022840"/>
    </source>
</evidence>
<dbReference type="Proteomes" id="UP000258309">
    <property type="component" value="Unassembled WGS sequence"/>
</dbReference>
<dbReference type="PANTHER" id="PTHR14456:SF2">
    <property type="entry name" value="INOSITOL-PENTAKISPHOSPHATE 2-KINASE"/>
    <property type="match status" value="1"/>
</dbReference>
<evidence type="ECO:0000256" key="3">
    <source>
        <dbReference type="ARBA" id="ARBA00012023"/>
    </source>
</evidence>
<feature type="non-terminal residue" evidence="10">
    <location>
        <position position="367"/>
    </location>
</feature>
<organism evidence="10 11">
    <name type="scientific">Scytalidium lignicola</name>
    <name type="common">Hyphomycete</name>
    <dbReference type="NCBI Taxonomy" id="5539"/>
    <lineage>
        <taxon>Eukaryota</taxon>
        <taxon>Fungi</taxon>
        <taxon>Dikarya</taxon>
        <taxon>Ascomycota</taxon>
        <taxon>Pezizomycotina</taxon>
        <taxon>Leotiomycetes</taxon>
        <taxon>Leotiomycetes incertae sedis</taxon>
        <taxon>Scytalidium</taxon>
    </lineage>
</organism>
<evidence type="ECO:0000256" key="7">
    <source>
        <dbReference type="ARBA" id="ARBA00022777"/>
    </source>
</evidence>
<comment type="caution">
    <text evidence="10">The sequence shown here is derived from an EMBL/GenBank/DDBJ whole genome shotgun (WGS) entry which is preliminary data.</text>
</comment>
<gene>
    <name evidence="10" type="ORF">B7463_g5262</name>
</gene>
<comment type="catalytic activity">
    <reaction evidence="9">
        <text>1D-myo-inositol 1,3,4,5,6-pentakisphosphate + ATP = 1D-myo-inositol hexakisphosphate + ADP + H(+)</text>
        <dbReference type="Rhea" id="RHEA:20313"/>
        <dbReference type="ChEBI" id="CHEBI:15378"/>
        <dbReference type="ChEBI" id="CHEBI:30616"/>
        <dbReference type="ChEBI" id="CHEBI:57733"/>
        <dbReference type="ChEBI" id="CHEBI:58130"/>
        <dbReference type="ChEBI" id="CHEBI:456216"/>
        <dbReference type="EC" id="2.7.1.158"/>
    </reaction>
</comment>
<comment type="domain">
    <text evidence="9">The EXKPK motif is conserved in inositol-pentakisphosphate 2-kinases of both family 1 and 2.</text>
</comment>
<sequence length="367" mass="41257">MTPEDFVILPAGTAAKYLAEGAANIVFRISLPPSTPEETIVETYDDVTPPPSEIDSTPGWHKVFENKLLRLRKDISTTFPVRKSHENWKKYILPLFSPSEVVEQTLIFLRPSNIIANLNDDLHANETANSGQDCVRPARRRGVFLADDEFGLLITDMTASSPCSGTLEFKPKWLLQSPTAPQDAVRCRTCARIARLNATNARKHQPTYSAFCPLDLLSKDPKTLDKVTRQLLRSSTSSKQALQVTKWLRTNTLLPKLRDLQAELDPKGVLEDPEDDKLRIAMTLRDCTVYLRFPPKASSCGKQSSNGNNIEKYENLEVEARLGDLDLKSSAKVSYWIFMERGLIDEGWYTGTEKEEDKQPLTCALSK</sequence>
<evidence type="ECO:0000313" key="10">
    <source>
        <dbReference type="EMBL" id="RFU31099.1"/>
    </source>
</evidence>
<feature type="non-terminal residue" evidence="10">
    <location>
        <position position="1"/>
    </location>
</feature>